<evidence type="ECO:0000313" key="2">
    <source>
        <dbReference type="Proteomes" id="UP000540423"/>
    </source>
</evidence>
<name>A0A7X0LUM2_9ACTN</name>
<reference evidence="1 2" key="1">
    <citation type="submission" date="2020-08" db="EMBL/GenBank/DDBJ databases">
        <title>Genomic Encyclopedia of Type Strains, Phase IV (KMG-IV): sequencing the most valuable type-strain genomes for metagenomic binning, comparative biology and taxonomic classification.</title>
        <authorList>
            <person name="Goeker M."/>
        </authorList>
    </citation>
    <scope>NUCLEOTIDE SEQUENCE [LARGE SCALE GENOMIC DNA]</scope>
    <source>
        <strain evidence="1 2">DSM 40141</strain>
    </source>
</reference>
<gene>
    <name evidence="1" type="ORF">HNQ79_006766</name>
</gene>
<proteinExistence type="predicted"/>
<comment type="caution">
    <text evidence="1">The sequence shown here is derived from an EMBL/GenBank/DDBJ whole genome shotgun (WGS) entry which is preliminary data.</text>
</comment>
<dbReference type="EMBL" id="JACHEM010000056">
    <property type="protein sequence ID" value="MBB6440251.1"/>
    <property type="molecule type" value="Genomic_DNA"/>
</dbReference>
<accession>A0A7X0LUM2</accession>
<dbReference type="AlphaFoldDB" id="A0A7X0LUM2"/>
<dbReference type="Proteomes" id="UP000540423">
    <property type="component" value="Unassembled WGS sequence"/>
</dbReference>
<organism evidence="1 2">
    <name type="scientific">Streptomyces candidus</name>
    <dbReference type="NCBI Taxonomy" id="67283"/>
    <lineage>
        <taxon>Bacteria</taxon>
        <taxon>Bacillati</taxon>
        <taxon>Actinomycetota</taxon>
        <taxon>Actinomycetes</taxon>
        <taxon>Kitasatosporales</taxon>
        <taxon>Streptomycetaceae</taxon>
        <taxon>Streptomyces</taxon>
    </lineage>
</organism>
<sequence>MTDNQMPIPEEALIAAKRALDLPLIVVICGSTRFMDEMLDEARLLTWASHIVIKPDCDMKQPHPLWADPVHAERGKRRLDELHRAKIRLADEVVVVGDYVGDSTQAEIEYARSLGKPVRFTHPEVDPDADGAAASATEHLYLSTGCLHGEHAYCQGMTGQQGAKRPGQCKFCAARCTCPCHGGEAAS</sequence>
<keyword evidence="2" id="KW-1185">Reference proteome</keyword>
<protein>
    <submittedName>
        <fullName evidence="1">Uncharacterized protein</fullName>
    </submittedName>
</protein>
<evidence type="ECO:0000313" key="1">
    <source>
        <dbReference type="EMBL" id="MBB6440251.1"/>
    </source>
</evidence>